<dbReference type="OrthoDB" id="5428787at2759"/>
<keyword evidence="1" id="KW-0732">Signal</keyword>
<evidence type="ECO:0000256" key="1">
    <source>
        <dbReference type="SAM" id="SignalP"/>
    </source>
</evidence>
<accession>A0A9W9PQH6</accession>
<keyword evidence="3" id="KW-1185">Reference proteome</keyword>
<evidence type="ECO:0008006" key="4">
    <source>
        <dbReference type="Google" id="ProtNLM"/>
    </source>
</evidence>
<reference evidence="2" key="2">
    <citation type="journal article" date="2023" name="IMA Fungus">
        <title>Comparative genomic study of the Penicillium genus elucidates a diverse pangenome and 15 lateral gene transfer events.</title>
        <authorList>
            <person name="Petersen C."/>
            <person name="Sorensen T."/>
            <person name="Nielsen M.R."/>
            <person name="Sondergaard T.E."/>
            <person name="Sorensen J.L."/>
            <person name="Fitzpatrick D.A."/>
            <person name="Frisvad J.C."/>
            <person name="Nielsen K.L."/>
        </authorList>
    </citation>
    <scope>NUCLEOTIDE SEQUENCE</scope>
    <source>
        <strain evidence="2">IBT 21472</strain>
    </source>
</reference>
<evidence type="ECO:0000313" key="2">
    <source>
        <dbReference type="EMBL" id="KAJ5307108.1"/>
    </source>
</evidence>
<name>A0A9W9PQH6_9EURO</name>
<dbReference type="Proteomes" id="UP001147746">
    <property type="component" value="Unassembled WGS sequence"/>
</dbReference>
<sequence>MSIHRFALAGLLLGSVSASSSVSSPASSRVHVPSVTCRTVIGTTSVASVSTTTLTRTLHDRLPIVTFTTTQDTVTETPATFTLSLMDYKTTTVTVTEDTFDTATVTVPGDVVTATIYITVSTTSTTTSTIATSDGFTPIADTIPTPFASRRSLLDEDDCSEGPWIDDYQYPLEVECHEKIIFKTTSTSTVTGVPITTTVATPITTATEISTISTTSFVVPGDLSTTLSYSTTSTLTMTTYVPGETTTVTSTTTALAAVATATVVDSCAANNIAGAPVSSEFGSFAGQYINEINFITVPGYKVTTASSDSAYDCCVSCIETSGCAFSWFVDESSQSYCYLVMTTTCSTTSTYGTAGFNSNPNNWQLSNGNCGYVKGIDFSFI</sequence>
<protein>
    <recommendedName>
        <fullName evidence="4">Apple domain-containing protein</fullName>
    </recommendedName>
</protein>
<gene>
    <name evidence="2" type="ORF">N7476_007764</name>
</gene>
<proteinExistence type="predicted"/>
<reference evidence="2" key="1">
    <citation type="submission" date="2022-12" db="EMBL/GenBank/DDBJ databases">
        <authorList>
            <person name="Petersen C."/>
        </authorList>
    </citation>
    <scope>NUCLEOTIDE SEQUENCE</scope>
    <source>
        <strain evidence="2">IBT 21472</strain>
    </source>
</reference>
<feature type="chain" id="PRO_5040753058" description="Apple domain-containing protein" evidence="1">
    <location>
        <begin position="19"/>
        <end position="381"/>
    </location>
</feature>
<dbReference type="EMBL" id="JAPZBO010000008">
    <property type="protein sequence ID" value="KAJ5307108.1"/>
    <property type="molecule type" value="Genomic_DNA"/>
</dbReference>
<feature type="signal peptide" evidence="1">
    <location>
        <begin position="1"/>
        <end position="18"/>
    </location>
</feature>
<evidence type="ECO:0000313" key="3">
    <source>
        <dbReference type="Proteomes" id="UP001147746"/>
    </source>
</evidence>
<organism evidence="2 3">
    <name type="scientific">Penicillium atrosanguineum</name>
    <dbReference type="NCBI Taxonomy" id="1132637"/>
    <lineage>
        <taxon>Eukaryota</taxon>
        <taxon>Fungi</taxon>
        <taxon>Dikarya</taxon>
        <taxon>Ascomycota</taxon>
        <taxon>Pezizomycotina</taxon>
        <taxon>Eurotiomycetes</taxon>
        <taxon>Eurotiomycetidae</taxon>
        <taxon>Eurotiales</taxon>
        <taxon>Aspergillaceae</taxon>
        <taxon>Penicillium</taxon>
    </lineage>
</organism>
<comment type="caution">
    <text evidence="2">The sequence shown here is derived from an EMBL/GenBank/DDBJ whole genome shotgun (WGS) entry which is preliminary data.</text>
</comment>
<dbReference type="AlphaFoldDB" id="A0A9W9PQH6"/>